<dbReference type="EMBL" id="KN822249">
    <property type="protein sequence ID" value="KIM51594.1"/>
    <property type="molecule type" value="Genomic_DNA"/>
</dbReference>
<keyword evidence="3" id="KW-1185">Reference proteome</keyword>
<reference evidence="2 3" key="1">
    <citation type="submission" date="2014-04" db="EMBL/GenBank/DDBJ databases">
        <authorList>
            <consortium name="DOE Joint Genome Institute"/>
            <person name="Kuo A."/>
            <person name="Kohler A."/>
            <person name="Nagy L.G."/>
            <person name="Floudas D."/>
            <person name="Copeland A."/>
            <person name="Barry K.W."/>
            <person name="Cichocki N."/>
            <person name="Veneault-Fourrey C."/>
            <person name="LaButti K."/>
            <person name="Lindquist E.A."/>
            <person name="Lipzen A."/>
            <person name="Lundell T."/>
            <person name="Morin E."/>
            <person name="Murat C."/>
            <person name="Sun H."/>
            <person name="Tunlid A."/>
            <person name="Henrissat B."/>
            <person name="Grigoriev I.V."/>
            <person name="Hibbett D.S."/>
            <person name="Martin F."/>
            <person name="Nordberg H.P."/>
            <person name="Cantor M.N."/>
            <person name="Hua S.X."/>
        </authorList>
    </citation>
    <scope>NUCLEOTIDE SEQUENCE [LARGE SCALE GENOMIC DNA]</scope>
    <source>
        <strain evidence="2 3">Foug A</strain>
    </source>
</reference>
<evidence type="ECO:0000313" key="2">
    <source>
        <dbReference type="EMBL" id="KIM51594.1"/>
    </source>
</evidence>
<reference evidence="3" key="2">
    <citation type="submission" date="2015-01" db="EMBL/GenBank/DDBJ databases">
        <title>Evolutionary Origins and Diversification of the Mycorrhizal Mutualists.</title>
        <authorList>
            <consortium name="DOE Joint Genome Institute"/>
            <consortium name="Mycorrhizal Genomics Consortium"/>
            <person name="Kohler A."/>
            <person name="Kuo A."/>
            <person name="Nagy L.G."/>
            <person name="Floudas D."/>
            <person name="Copeland A."/>
            <person name="Barry K.W."/>
            <person name="Cichocki N."/>
            <person name="Veneault-Fourrey C."/>
            <person name="LaButti K."/>
            <person name="Lindquist E.A."/>
            <person name="Lipzen A."/>
            <person name="Lundell T."/>
            <person name="Morin E."/>
            <person name="Murat C."/>
            <person name="Riley R."/>
            <person name="Ohm R."/>
            <person name="Sun H."/>
            <person name="Tunlid A."/>
            <person name="Henrissat B."/>
            <person name="Grigoriev I.V."/>
            <person name="Hibbett D.S."/>
            <person name="Martin F."/>
        </authorList>
    </citation>
    <scope>NUCLEOTIDE SEQUENCE [LARGE SCALE GENOMIC DNA]</scope>
    <source>
        <strain evidence="3">Foug A</strain>
    </source>
</reference>
<dbReference type="AlphaFoldDB" id="A0A0C3D5D2"/>
<dbReference type="HOGENOM" id="CLU_2360979_0_0_1"/>
<sequence length="96" mass="11059">MSPIDSPWLLEPVIVALQCCPLSILPSGRKKKKKKKKPLIHPRPLKPTTMYAWKMLKAVHPEELSPSKELQRTRERERGVQTRRSEGYFVPLKGGM</sequence>
<evidence type="ECO:0000313" key="3">
    <source>
        <dbReference type="Proteomes" id="UP000053989"/>
    </source>
</evidence>
<name>A0A0C3D5D2_9AGAM</name>
<feature type="region of interest" description="Disordered" evidence="1">
    <location>
        <begin position="64"/>
        <end position="86"/>
    </location>
</feature>
<evidence type="ECO:0000256" key="1">
    <source>
        <dbReference type="SAM" id="MobiDB-lite"/>
    </source>
</evidence>
<protein>
    <submittedName>
        <fullName evidence="2">Uncharacterized protein</fullName>
    </submittedName>
</protein>
<dbReference type="Proteomes" id="UP000053989">
    <property type="component" value="Unassembled WGS sequence"/>
</dbReference>
<organism evidence="2 3">
    <name type="scientific">Scleroderma citrinum Foug A</name>
    <dbReference type="NCBI Taxonomy" id="1036808"/>
    <lineage>
        <taxon>Eukaryota</taxon>
        <taxon>Fungi</taxon>
        <taxon>Dikarya</taxon>
        <taxon>Basidiomycota</taxon>
        <taxon>Agaricomycotina</taxon>
        <taxon>Agaricomycetes</taxon>
        <taxon>Agaricomycetidae</taxon>
        <taxon>Boletales</taxon>
        <taxon>Sclerodermatineae</taxon>
        <taxon>Sclerodermataceae</taxon>
        <taxon>Scleroderma</taxon>
    </lineage>
</organism>
<dbReference type="InParanoid" id="A0A0C3D5D2"/>
<accession>A0A0C3D5D2</accession>
<proteinExistence type="predicted"/>
<gene>
    <name evidence="2" type="ORF">SCLCIDRAFT_623034</name>
</gene>